<dbReference type="AlphaFoldDB" id="A0A2H0W188"/>
<proteinExistence type="predicted"/>
<dbReference type="EMBL" id="PEZZ01000020">
    <property type="protein sequence ID" value="PIS05123.1"/>
    <property type="molecule type" value="Genomic_DNA"/>
</dbReference>
<comment type="caution">
    <text evidence="2">The sequence shown here is derived from an EMBL/GenBank/DDBJ whole genome shotgun (WGS) entry which is preliminary data.</text>
</comment>
<feature type="transmembrane region" description="Helical" evidence="1">
    <location>
        <begin position="21"/>
        <end position="42"/>
    </location>
</feature>
<sequence length="128" mass="13735">MEEQQANYQPQGPSISNGNKLWMIISGILLIVVIVLAFLMFLGAGGEDSLNADEAGSKALNYVNSVYQAGATLKSVSEASGVYSVVVTSKDFAGQQRDTEIFITKDGRLYFPQGIDIDQELNAIQAGN</sequence>
<dbReference type="Proteomes" id="UP000230935">
    <property type="component" value="Unassembled WGS sequence"/>
</dbReference>
<organism evidence="2 3">
    <name type="scientific">Candidatus Buchananbacteria bacterium CG10_big_fil_rev_8_21_14_0_10_42_9</name>
    <dbReference type="NCBI Taxonomy" id="1974526"/>
    <lineage>
        <taxon>Bacteria</taxon>
        <taxon>Candidatus Buchananiibacteriota</taxon>
    </lineage>
</organism>
<keyword evidence="1" id="KW-0812">Transmembrane</keyword>
<protein>
    <submittedName>
        <fullName evidence="2">Uncharacterized protein</fullName>
    </submittedName>
</protein>
<keyword evidence="1" id="KW-0472">Membrane</keyword>
<keyword evidence="1" id="KW-1133">Transmembrane helix</keyword>
<reference evidence="3" key="1">
    <citation type="submission" date="2017-09" db="EMBL/GenBank/DDBJ databases">
        <title>Depth-based differentiation of microbial function through sediment-hosted aquifers and enrichment of novel symbionts in the deep terrestrial subsurface.</title>
        <authorList>
            <person name="Probst A.J."/>
            <person name="Ladd B."/>
            <person name="Jarett J.K."/>
            <person name="Geller-Mcgrath D.E."/>
            <person name="Sieber C.M.K."/>
            <person name="Emerson J.B."/>
            <person name="Anantharaman K."/>
            <person name="Thomas B.C."/>
            <person name="Malmstrom R."/>
            <person name="Stieglmeier M."/>
            <person name="Klingl A."/>
            <person name="Woyke T."/>
            <person name="Ryan C.M."/>
            <person name="Banfield J.F."/>
        </authorList>
    </citation>
    <scope>NUCLEOTIDE SEQUENCE [LARGE SCALE GENOMIC DNA]</scope>
</reference>
<evidence type="ECO:0000256" key="1">
    <source>
        <dbReference type="SAM" id="Phobius"/>
    </source>
</evidence>
<evidence type="ECO:0000313" key="2">
    <source>
        <dbReference type="EMBL" id="PIS05123.1"/>
    </source>
</evidence>
<name>A0A2H0W188_9BACT</name>
<gene>
    <name evidence="2" type="ORF">COT81_02770</name>
</gene>
<accession>A0A2H0W188</accession>
<evidence type="ECO:0000313" key="3">
    <source>
        <dbReference type="Proteomes" id="UP000230935"/>
    </source>
</evidence>